<evidence type="ECO:0000313" key="2">
    <source>
        <dbReference type="EMBL" id="EWS73295.1"/>
    </source>
</evidence>
<keyword evidence="3" id="KW-1185">Reference proteome</keyword>
<dbReference type="AlphaFoldDB" id="W7X282"/>
<dbReference type="KEGG" id="tet:TTHERM_000220969"/>
<sequence length="80" mass="9205">MILLIQVFEITSIAEKIIGLFGLVILGVRSALKYYSNRKINKIMKESSKMTCELIQNMDNNAISTFLETQNSQFKNFKLK</sequence>
<keyword evidence="1" id="KW-1133">Transmembrane helix</keyword>
<feature type="transmembrane region" description="Helical" evidence="1">
    <location>
        <begin position="17"/>
        <end position="35"/>
    </location>
</feature>
<dbReference type="GeneID" id="24437872"/>
<dbReference type="RefSeq" id="XP_012654204.1">
    <property type="nucleotide sequence ID" value="XM_012798750.1"/>
</dbReference>
<accession>W7X282</accession>
<gene>
    <name evidence="2" type="ORF">TTHERM_000220969</name>
</gene>
<evidence type="ECO:0000313" key="3">
    <source>
        <dbReference type="Proteomes" id="UP000009168"/>
    </source>
</evidence>
<proteinExistence type="predicted"/>
<dbReference type="EMBL" id="GG662621">
    <property type="protein sequence ID" value="EWS73295.1"/>
    <property type="molecule type" value="Genomic_DNA"/>
</dbReference>
<evidence type="ECO:0000256" key="1">
    <source>
        <dbReference type="SAM" id="Phobius"/>
    </source>
</evidence>
<protein>
    <submittedName>
        <fullName evidence="2">Transmembrane protein, putative</fullName>
    </submittedName>
</protein>
<keyword evidence="1" id="KW-0472">Membrane</keyword>
<dbReference type="InParanoid" id="W7X282"/>
<organism evidence="2 3">
    <name type="scientific">Tetrahymena thermophila (strain SB210)</name>
    <dbReference type="NCBI Taxonomy" id="312017"/>
    <lineage>
        <taxon>Eukaryota</taxon>
        <taxon>Sar</taxon>
        <taxon>Alveolata</taxon>
        <taxon>Ciliophora</taxon>
        <taxon>Intramacronucleata</taxon>
        <taxon>Oligohymenophorea</taxon>
        <taxon>Hymenostomatida</taxon>
        <taxon>Tetrahymenina</taxon>
        <taxon>Tetrahymenidae</taxon>
        <taxon>Tetrahymena</taxon>
    </lineage>
</organism>
<reference evidence="3" key="1">
    <citation type="journal article" date="2006" name="PLoS Biol.">
        <title>Macronuclear genome sequence of the ciliate Tetrahymena thermophila, a model eukaryote.</title>
        <authorList>
            <person name="Eisen J.A."/>
            <person name="Coyne R.S."/>
            <person name="Wu M."/>
            <person name="Wu D."/>
            <person name="Thiagarajan M."/>
            <person name="Wortman J.R."/>
            <person name="Badger J.H."/>
            <person name="Ren Q."/>
            <person name="Amedeo P."/>
            <person name="Jones K.M."/>
            <person name="Tallon L.J."/>
            <person name="Delcher A.L."/>
            <person name="Salzberg S.L."/>
            <person name="Silva J.C."/>
            <person name="Haas B.J."/>
            <person name="Majoros W.H."/>
            <person name="Farzad M."/>
            <person name="Carlton J.M."/>
            <person name="Smith R.K. Jr."/>
            <person name="Garg J."/>
            <person name="Pearlman R.E."/>
            <person name="Karrer K.M."/>
            <person name="Sun L."/>
            <person name="Manning G."/>
            <person name="Elde N.C."/>
            <person name="Turkewitz A.P."/>
            <person name="Asai D.J."/>
            <person name="Wilkes D.E."/>
            <person name="Wang Y."/>
            <person name="Cai H."/>
            <person name="Collins K."/>
            <person name="Stewart B.A."/>
            <person name="Lee S.R."/>
            <person name="Wilamowska K."/>
            <person name="Weinberg Z."/>
            <person name="Ruzzo W.L."/>
            <person name="Wloga D."/>
            <person name="Gaertig J."/>
            <person name="Frankel J."/>
            <person name="Tsao C.-C."/>
            <person name="Gorovsky M.A."/>
            <person name="Keeling P.J."/>
            <person name="Waller R.F."/>
            <person name="Patron N.J."/>
            <person name="Cherry J.M."/>
            <person name="Stover N.A."/>
            <person name="Krieger C.J."/>
            <person name="del Toro C."/>
            <person name="Ryder H.F."/>
            <person name="Williamson S.C."/>
            <person name="Barbeau R.A."/>
            <person name="Hamilton E.P."/>
            <person name="Orias E."/>
        </authorList>
    </citation>
    <scope>NUCLEOTIDE SEQUENCE [LARGE SCALE GENOMIC DNA]</scope>
    <source>
        <strain evidence="3">SB210</strain>
    </source>
</reference>
<dbReference type="Proteomes" id="UP000009168">
    <property type="component" value="Unassembled WGS sequence"/>
</dbReference>
<keyword evidence="1 2" id="KW-0812">Transmembrane</keyword>
<name>W7X282_TETTS</name>